<dbReference type="Proteomes" id="UP000244225">
    <property type="component" value="Unassembled WGS sequence"/>
</dbReference>
<reference evidence="1 2" key="1">
    <citation type="submission" date="2018-04" db="EMBL/GenBank/DDBJ databases">
        <title>Genomic Encyclopedia of Archaeal and Bacterial Type Strains, Phase II (KMG-II): from individual species to whole genera.</title>
        <authorList>
            <person name="Goeker M."/>
        </authorList>
    </citation>
    <scope>NUCLEOTIDE SEQUENCE [LARGE SCALE GENOMIC DNA]</scope>
    <source>
        <strain evidence="1 2">DSM 100162</strain>
    </source>
</reference>
<sequence>MIMEKTITTSALPRVAEVKLSYRNKVKPG</sequence>
<protein>
    <submittedName>
        <fullName evidence="1">Uncharacterized protein</fullName>
    </submittedName>
</protein>
<dbReference type="EMBL" id="QBKI01000005">
    <property type="protein sequence ID" value="PTX18931.1"/>
    <property type="molecule type" value="Genomic_DNA"/>
</dbReference>
<evidence type="ECO:0000313" key="1">
    <source>
        <dbReference type="EMBL" id="PTX18931.1"/>
    </source>
</evidence>
<organism evidence="1 2">
    <name type="scientific">Pontibacter mucosus</name>
    <dbReference type="NCBI Taxonomy" id="1649266"/>
    <lineage>
        <taxon>Bacteria</taxon>
        <taxon>Pseudomonadati</taxon>
        <taxon>Bacteroidota</taxon>
        <taxon>Cytophagia</taxon>
        <taxon>Cytophagales</taxon>
        <taxon>Hymenobacteraceae</taxon>
        <taxon>Pontibacter</taxon>
    </lineage>
</organism>
<name>A0A2T5YHZ6_9BACT</name>
<proteinExistence type="predicted"/>
<gene>
    <name evidence="1" type="ORF">C8N40_105223</name>
</gene>
<keyword evidence="2" id="KW-1185">Reference proteome</keyword>
<dbReference type="AlphaFoldDB" id="A0A2T5YHZ6"/>
<evidence type="ECO:0000313" key="2">
    <source>
        <dbReference type="Proteomes" id="UP000244225"/>
    </source>
</evidence>
<comment type="caution">
    <text evidence="1">The sequence shown here is derived from an EMBL/GenBank/DDBJ whole genome shotgun (WGS) entry which is preliminary data.</text>
</comment>
<accession>A0A2T5YHZ6</accession>